<gene>
    <name evidence="1" type="ORF">DSM112329_00910</name>
</gene>
<evidence type="ECO:0000313" key="1">
    <source>
        <dbReference type="EMBL" id="XAY04081.1"/>
    </source>
</evidence>
<sequence length="223" mass="23745">MPTSSAPRPSHRRGRRHAVCLAVAGLVTATLVLIGGGTVADAARPATCATKGTTTLHATPRVRVYSPSARGPLAERDLYACLRPAGRSRFLFDGASNETSSNVRIVGDRFVSVADLRIVPIDGAHETSLLVVDLKTGRQTTASLPDPPRERDFTLLADGSMVYVERPYDERTDALSTTVGTLVRVPFGGAARQELDSGAIGDLASSARSAYWTKDGVPQARRF</sequence>
<dbReference type="RefSeq" id="WP_354700627.1">
    <property type="nucleotide sequence ID" value="NZ_CP114014.1"/>
</dbReference>
<name>A0AAU7AR14_9ACTN</name>
<protein>
    <submittedName>
        <fullName evidence="1">Uncharacterized protein</fullName>
    </submittedName>
</protein>
<dbReference type="AlphaFoldDB" id="A0AAU7AR14"/>
<dbReference type="EMBL" id="CP114014">
    <property type="protein sequence ID" value="XAY04081.1"/>
    <property type="molecule type" value="Genomic_DNA"/>
</dbReference>
<accession>A0AAU7AR14</accession>
<dbReference type="KEGG" id="parq:DSM112329_00910"/>
<organism evidence="1">
    <name type="scientific">Paraconexibacter sp. AEG42_29</name>
    <dbReference type="NCBI Taxonomy" id="2997339"/>
    <lineage>
        <taxon>Bacteria</taxon>
        <taxon>Bacillati</taxon>
        <taxon>Actinomycetota</taxon>
        <taxon>Thermoleophilia</taxon>
        <taxon>Solirubrobacterales</taxon>
        <taxon>Paraconexibacteraceae</taxon>
        <taxon>Paraconexibacter</taxon>
    </lineage>
</organism>
<reference evidence="1" key="1">
    <citation type="submission" date="2022-12" db="EMBL/GenBank/DDBJ databases">
        <title>Paraconexibacter alkalitolerans sp. nov. and Baekduia alba sp. nov., isolated from soil and emended description of the genera Paraconexibacter (Chun et al., 2020) and Baekduia (An et al., 2020).</title>
        <authorList>
            <person name="Vieira S."/>
            <person name="Huber K.J."/>
            <person name="Geppert A."/>
            <person name="Wolf J."/>
            <person name="Neumann-Schaal M."/>
            <person name="Muesken M."/>
            <person name="Overmann J."/>
        </authorList>
    </citation>
    <scope>NUCLEOTIDE SEQUENCE</scope>
    <source>
        <strain evidence="1">AEG42_29</strain>
    </source>
</reference>
<proteinExistence type="predicted"/>